<dbReference type="Proteomes" id="UP001157017">
    <property type="component" value="Unassembled WGS sequence"/>
</dbReference>
<evidence type="ECO:0000313" key="2">
    <source>
        <dbReference type="Proteomes" id="UP001157017"/>
    </source>
</evidence>
<dbReference type="InterPro" id="IPR036388">
    <property type="entry name" value="WH-like_DNA-bd_sf"/>
</dbReference>
<evidence type="ECO:0008006" key="3">
    <source>
        <dbReference type="Google" id="ProtNLM"/>
    </source>
</evidence>
<comment type="caution">
    <text evidence="1">The sequence shown here is derived from an EMBL/GenBank/DDBJ whole genome shotgun (WGS) entry which is preliminary data.</text>
</comment>
<accession>A0ABQ6JMD1</accession>
<evidence type="ECO:0000313" key="1">
    <source>
        <dbReference type="EMBL" id="GMA89441.1"/>
    </source>
</evidence>
<dbReference type="EMBL" id="BSUZ01000003">
    <property type="protein sequence ID" value="GMA89441.1"/>
    <property type="molecule type" value="Genomic_DNA"/>
</dbReference>
<keyword evidence="2" id="KW-1185">Reference proteome</keyword>
<organism evidence="1 2">
    <name type="scientific">Angustibacter aerolatus</name>
    <dbReference type="NCBI Taxonomy" id="1162965"/>
    <lineage>
        <taxon>Bacteria</taxon>
        <taxon>Bacillati</taxon>
        <taxon>Actinomycetota</taxon>
        <taxon>Actinomycetes</taxon>
        <taxon>Kineosporiales</taxon>
        <taxon>Kineosporiaceae</taxon>
    </lineage>
</organism>
<dbReference type="Gene3D" id="1.10.10.10">
    <property type="entry name" value="Winged helix-like DNA-binding domain superfamily/Winged helix DNA-binding domain"/>
    <property type="match status" value="1"/>
</dbReference>
<sequence>MLDRAIEAGFAAKERHPDNGQAISITLTADGSRALQQVTNALAVRLRAVVRVAARTSGRCTP</sequence>
<dbReference type="InterPro" id="IPR036390">
    <property type="entry name" value="WH_DNA-bd_sf"/>
</dbReference>
<proteinExistence type="predicted"/>
<gene>
    <name evidence="1" type="ORF">GCM10025868_46910</name>
</gene>
<name>A0ABQ6JMD1_9ACTN</name>
<protein>
    <recommendedName>
        <fullName evidence="3">HTH marR-type domain-containing protein</fullName>
    </recommendedName>
</protein>
<reference evidence="2" key="1">
    <citation type="journal article" date="2019" name="Int. J. Syst. Evol. Microbiol.">
        <title>The Global Catalogue of Microorganisms (GCM) 10K type strain sequencing project: providing services to taxonomists for standard genome sequencing and annotation.</title>
        <authorList>
            <consortium name="The Broad Institute Genomics Platform"/>
            <consortium name="The Broad Institute Genome Sequencing Center for Infectious Disease"/>
            <person name="Wu L."/>
            <person name="Ma J."/>
        </authorList>
    </citation>
    <scope>NUCLEOTIDE SEQUENCE [LARGE SCALE GENOMIC DNA]</scope>
    <source>
        <strain evidence="2">NBRC 108730</strain>
    </source>
</reference>
<dbReference type="SUPFAM" id="SSF46785">
    <property type="entry name" value="Winged helix' DNA-binding domain"/>
    <property type="match status" value="1"/>
</dbReference>